<dbReference type="InterPro" id="IPR050765">
    <property type="entry name" value="Riboflavin_Biosynth_HTPR"/>
</dbReference>
<feature type="domain" description="Bacterial bifunctional deaminase-reductase C-terminal" evidence="1">
    <location>
        <begin position="65"/>
        <end position="160"/>
    </location>
</feature>
<reference evidence="2 3" key="1">
    <citation type="submission" date="2020-06" db="EMBL/GenBank/DDBJ databases">
        <title>Methanolobus halotolerans sp. nov., isolated from a saline lake Tus in Siberia.</title>
        <authorList>
            <person name="Shen Y."/>
            <person name="Chen S.-C."/>
            <person name="Lai M.-C."/>
            <person name="Huang H.-H."/>
            <person name="Chiu H.-H."/>
            <person name="Tang S.-L."/>
            <person name="Rogozin D.Y."/>
            <person name="Degermendzhy A.G."/>
        </authorList>
    </citation>
    <scope>NUCLEOTIDE SEQUENCE [LARGE SCALE GENOMIC DNA]</scope>
    <source>
        <strain evidence="2 3">DSM 21339</strain>
    </source>
</reference>
<dbReference type="PANTHER" id="PTHR38011">
    <property type="entry name" value="DIHYDROFOLATE REDUCTASE FAMILY PROTEIN (AFU_ORTHOLOGUE AFUA_8G06820)"/>
    <property type="match status" value="1"/>
</dbReference>
<evidence type="ECO:0000313" key="2">
    <source>
        <dbReference type="EMBL" id="QLC49874.1"/>
    </source>
</evidence>
<dbReference type="PANTHER" id="PTHR38011:SF11">
    <property type="entry name" value="2,5-DIAMINO-6-RIBOSYLAMINO-4(3H)-PYRIMIDINONE 5'-PHOSPHATE REDUCTASE"/>
    <property type="match status" value="1"/>
</dbReference>
<dbReference type="InterPro" id="IPR002734">
    <property type="entry name" value="RibDG_C"/>
</dbReference>
<dbReference type="SUPFAM" id="SSF53597">
    <property type="entry name" value="Dihydrofolate reductase-like"/>
    <property type="match status" value="1"/>
</dbReference>
<proteinExistence type="predicted"/>
<protein>
    <submittedName>
        <fullName evidence="2">Dihydrofolate reductase</fullName>
    </submittedName>
</protein>
<dbReference type="GO" id="GO:0009231">
    <property type="term" value="P:riboflavin biosynthetic process"/>
    <property type="evidence" value="ECO:0007669"/>
    <property type="project" value="InterPro"/>
</dbReference>
<dbReference type="GO" id="GO:0008703">
    <property type="term" value="F:5-amino-6-(5-phosphoribosylamino)uracil reductase activity"/>
    <property type="evidence" value="ECO:0007669"/>
    <property type="project" value="InterPro"/>
</dbReference>
<dbReference type="RefSeq" id="WP_176964930.1">
    <property type="nucleotide sequence ID" value="NZ_CP058215.1"/>
</dbReference>
<accession>A0A7D5EEC2</accession>
<dbReference type="InterPro" id="IPR024072">
    <property type="entry name" value="DHFR-like_dom_sf"/>
</dbReference>
<evidence type="ECO:0000259" key="1">
    <source>
        <dbReference type="Pfam" id="PF01872"/>
    </source>
</evidence>
<sequence length="173" mass="19789">MGKVNLFIAASLDGYISRPDGSVDWLFTDGDYGYQEFYDSIGTVLMGRKTYDKVLEFGDYPYKDKRSIVFTRQDHPFQDIDKLEFVSGDIGKFTDSLRLSESDGIWLVGGSQIIRLFLEQDLIDEIILSIHPIILGNGIPLFDRIKKEVHMELINNASFESGLAQLHYRILKK</sequence>
<keyword evidence="3" id="KW-1185">Reference proteome</keyword>
<dbReference type="Proteomes" id="UP000509594">
    <property type="component" value="Chromosome"/>
</dbReference>
<organism evidence="2 3">
    <name type="scientific">Methanolobus zinderi</name>
    <dbReference type="NCBI Taxonomy" id="536044"/>
    <lineage>
        <taxon>Archaea</taxon>
        <taxon>Methanobacteriati</taxon>
        <taxon>Methanobacteriota</taxon>
        <taxon>Stenosarchaea group</taxon>
        <taxon>Methanomicrobia</taxon>
        <taxon>Methanosarcinales</taxon>
        <taxon>Methanosarcinaceae</taxon>
        <taxon>Methanolobus</taxon>
    </lineage>
</organism>
<dbReference type="AlphaFoldDB" id="A0A7D5EEC2"/>
<dbReference type="GeneID" id="55821256"/>
<gene>
    <name evidence="2" type="ORF">HWN40_06235</name>
</gene>
<evidence type="ECO:0000313" key="3">
    <source>
        <dbReference type="Proteomes" id="UP000509594"/>
    </source>
</evidence>
<dbReference type="EMBL" id="CP058215">
    <property type="protein sequence ID" value="QLC49874.1"/>
    <property type="molecule type" value="Genomic_DNA"/>
</dbReference>
<dbReference type="OrthoDB" id="7348at2157"/>
<dbReference type="Pfam" id="PF01872">
    <property type="entry name" value="RibD_C"/>
    <property type="match status" value="1"/>
</dbReference>
<name>A0A7D5EEC2_9EURY</name>
<dbReference type="Gene3D" id="3.40.430.10">
    <property type="entry name" value="Dihydrofolate Reductase, subunit A"/>
    <property type="match status" value="1"/>
</dbReference>
<dbReference type="KEGG" id="mzi:HWN40_06235"/>